<dbReference type="PANTHER" id="PTHR43686">
    <property type="entry name" value="SULFURTRANSFERASE-RELATED"/>
    <property type="match status" value="1"/>
</dbReference>
<dbReference type="SUPFAM" id="SSF53383">
    <property type="entry name" value="PLP-dependent transferases"/>
    <property type="match status" value="1"/>
</dbReference>
<proteinExistence type="predicted"/>
<gene>
    <name evidence="1" type="ORF">POPTR_005G059800</name>
</gene>
<organism evidence="1 2">
    <name type="scientific">Populus trichocarpa</name>
    <name type="common">Western balsam poplar</name>
    <name type="synonym">Populus balsamifera subsp. trichocarpa</name>
    <dbReference type="NCBI Taxonomy" id="3694"/>
    <lineage>
        <taxon>Eukaryota</taxon>
        <taxon>Viridiplantae</taxon>
        <taxon>Streptophyta</taxon>
        <taxon>Embryophyta</taxon>
        <taxon>Tracheophyta</taxon>
        <taxon>Spermatophyta</taxon>
        <taxon>Magnoliopsida</taxon>
        <taxon>eudicotyledons</taxon>
        <taxon>Gunneridae</taxon>
        <taxon>Pentapetalae</taxon>
        <taxon>rosids</taxon>
        <taxon>fabids</taxon>
        <taxon>Malpighiales</taxon>
        <taxon>Salicaceae</taxon>
        <taxon>Saliceae</taxon>
        <taxon>Populus</taxon>
    </lineage>
</organism>
<keyword evidence="2" id="KW-1185">Reference proteome</keyword>
<dbReference type="STRING" id="3694.A0A2K2AC94"/>
<dbReference type="PANTHER" id="PTHR43686:SF1">
    <property type="entry name" value="AMINOTRAN_5 DOMAIN-CONTAINING PROTEIN"/>
    <property type="match status" value="1"/>
</dbReference>
<reference evidence="1 2" key="1">
    <citation type="journal article" date="2006" name="Science">
        <title>The genome of black cottonwood, Populus trichocarpa (Torr. &amp; Gray).</title>
        <authorList>
            <person name="Tuskan G.A."/>
            <person name="Difazio S."/>
            <person name="Jansson S."/>
            <person name="Bohlmann J."/>
            <person name="Grigoriev I."/>
            <person name="Hellsten U."/>
            <person name="Putnam N."/>
            <person name="Ralph S."/>
            <person name="Rombauts S."/>
            <person name="Salamov A."/>
            <person name="Schein J."/>
            <person name="Sterck L."/>
            <person name="Aerts A."/>
            <person name="Bhalerao R.R."/>
            <person name="Bhalerao R.P."/>
            <person name="Blaudez D."/>
            <person name="Boerjan W."/>
            <person name="Brun A."/>
            <person name="Brunner A."/>
            <person name="Busov V."/>
            <person name="Campbell M."/>
            <person name="Carlson J."/>
            <person name="Chalot M."/>
            <person name="Chapman J."/>
            <person name="Chen G.L."/>
            <person name="Cooper D."/>
            <person name="Coutinho P.M."/>
            <person name="Couturier J."/>
            <person name="Covert S."/>
            <person name="Cronk Q."/>
            <person name="Cunningham R."/>
            <person name="Davis J."/>
            <person name="Degroeve S."/>
            <person name="Dejardin A."/>
            <person name="Depamphilis C."/>
            <person name="Detter J."/>
            <person name="Dirks B."/>
            <person name="Dubchak I."/>
            <person name="Duplessis S."/>
            <person name="Ehlting J."/>
            <person name="Ellis B."/>
            <person name="Gendler K."/>
            <person name="Goodstein D."/>
            <person name="Gribskov M."/>
            <person name="Grimwood J."/>
            <person name="Groover A."/>
            <person name="Gunter L."/>
            <person name="Hamberger B."/>
            <person name="Heinze B."/>
            <person name="Helariutta Y."/>
            <person name="Henrissat B."/>
            <person name="Holligan D."/>
            <person name="Holt R."/>
            <person name="Huang W."/>
            <person name="Islam-Faridi N."/>
            <person name="Jones S."/>
            <person name="Jones-Rhoades M."/>
            <person name="Jorgensen R."/>
            <person name="Joshi C."/>
            <person name="Kangasjarvi J."/>
            <person name="Karlsson J."/>
            <person name="Kelleher C."/>
            <person name="Kirkpatrick R."/>
            <person name="Kirst M."/>
            <person name="Kohler A."/>
            <person name="Kalluri U."/>
            <person name="Larimer F."/>
            <person name="Leebens-Mack J."/>
            <person name="Leple J.C."/>
            <person name="Locascio P."/>
            <person name="Lou Y."/>
            <person name="Lucas S."/>
            <person name="Martin F."/>
            <person name="Montanini B."/>
            <person name="Napoli C."/>
            <person name="Nelson D.R."/>
            <person name="Nelson C."/>
            <person name="Nieminen K."/>
            <person name="Nilsson O."/>
            <person name="Pereda V."/>
            <person name="Peter G."/>
            <person name="Philippe R."/>
            <person name="Pilate G."/>
            <person name="Poliakov A."/>
            <person name="Razumovskaya J."/>
            <person name="Richardson P."/>
            <person name="Rinaldi C."/>
            <person name="Ritland K."/>
            <person name="Rouze P."/>
            <person name="Ryaboy D."/>
            <person name="Schmutz J."/>
            <person name="Schrader J."/>
            <person name="Segerman B."/>
            <person name="Shin H."/>
            <person name="Siddiqui A."/>
            <person name="Sterky F."/>
            <person name="Terry A."/>
            <person name="Tsai C.J."/>
            <person name="Uberbacher E."/>
            <person name="Unneberg P."/>
            <person name="Vahala J."/>
            <person name="Wall K."/>
            <person name="Wessler S."/>
            <person name="Yang G."/>
            <person name="Yin T."/>
            <person name="Douglas C."/>
            <person name="Marra M."/>
            <person name="Sandberg G."/>
            <person name="Van de Peer Y."/>
            <person name="Rokhsar D."/>
        </authorList>
    </citation>
    <scope>NUCLEOTIDE SEQUENCE [LARGE SCALE GENOMIC DNA]</scope>
    <source>
        <strain evidence="2">cv. Nisqually</strain>
    </source>
</reference>
<dbReference type="Proteomes" id="UP000006729">
    <property type="component" value="Chromosome 5"/>
</dbReference>
<evidence type="ECO:0000313" key="1">
    <source>
        <dbReference type="EMBL" id="PNT35151.1"/>
    </source>
</evidence>
<dbReference type="InterPro" id="IPR015424">
    <property type="entry name" value="PyrdxlP-dep_Trfase"/>
</dbReference>
<evidence type="ECO:0008006" key="3">
    <source>
        <dbReference type="Google" id="ProtNLM"/>
    </source>
</evidence>
<dbReference type="Gene3D" id="3.90.1150.10">
    <property type="entry name" value="Aspartate Aminotransferase, domain 1"/>
    <property type="match status" value="1"/>
</dbReference>
<name>A0A2K2AC94_POPTR</name>
<dbReference type="InterPro" id="IPR015422">
    <property type="entry name" value="PyrdxlP-dep_Trfase_small"/>
</dbReference>
<dbReference type="InParanoid" id="A0A2K2AC94"/>
<protein>
    <recommendedName>
        <fullName evidence="3">Aminotransferase class V domain-containing protein</fullName>
    </recommendedName>
</protein>
<sequence length="164" mass="18491">MGVLYMREETGNKRDKPLHGSFVAAVLKDLFGIQARDGCACAGPYGHTLLHAMRAPPLPLDLPLKRHLPEKRYSTSDRTGSGLLGYVGVKPGRTRVSFPCYMSDEEFKFILTAIEFIAIYGQRFLPLYHFNWKTGSWTYKTKGLKDLMVRESSGSIHFLAIGKY</sequence>
<dbReference type="EMBL" id="CM009294">
    <property type="protein sequence ID" value="PNT35151.1"/>
    <property type="molecule type" value="Genomic_DNA"/>
</dbReference>
<evidence type="ECO:0000313" key="2">
    <source>
        <dbReference type="Proteomes" id="UP000006729"/>
    </source>
</evidence>
<accession>A0A2K2AC94</accession>
<dbReference type="AlphaFoldDB" id="A0A2K2AC94"/>